<evidence type="ECO:0000256" key="5">
    <source>
        <dbReference type="ARBA" id="ARBA00022729"/>
    </source>
</evidence>
<evidence type="ECO:0000256" key="10">
    <source>
        <dbReference type="ARBA" id="ARBA00024686"/>
    </source>
</evidence>
<dbReference type="EMBL" id="JAMFTS010000004">
    <property type="protein sequence ID" value="KAJ4761329.1"/>
    <property type="molecule type" value="Genomic_DNA"/>
</dbReference>
<evidence type="ECO:0000313" key="16">
    <source>
        <dbReference type="Proteomes" id="UP001140206"/>
    </source>
</evidence>
<accession>A0AAV8D098</accession>
<feature type="signal peptide" evidence="12">
    <location>
        <begin position="1"/>
        <end position="24"/>
    </location>
</feature>
<keyword evidence="7" id="KW-0472">Membrane</keyword>
<dbReference type="FunFam" id="2.30.180.10:FF:000015">
    <property type="entry name" value="Fasciclin-like arabinogalactan protein 3"/>
    <property type="match status" value="1"/>
</dbReference>
<evidence type="ECO:0000259" key="13">
    <source>
        <dbReference type="PROSITE" id="PS50213"/>
    </source>
</evidence>
<evidence type="ECO:0000256" key="1">
    <source>
        <dbReference type="ARBA" id="ARBA00004609"/>
    </source>
</evidence>
<evidence type="ECO:0000256" key="2">
    <source>
        <dbReference type="ARBA" id="ARBA00007843"/>
    </source>
</evidence>
<evidence type="ECO:0000256" key="11">
    <source>
        <dbReference type="SAM" id="MobiDB-lite"/>
    </source>
</evidence>
<dbReference type="InterPro" id="IPR036378">
    <property type="entry name" value="FAS1_dom_sf"/>
</dbReference>
<gene>
    <name evidence="15" type="ORF">LUZ62_026380</name>
    <name evidence="14" type="ORF">LUZ62_071704</name>
</gene>
<dbReference type="AlphaFoldDB" id="A0AAV8D098"/>
<keyword evidence="16" id="KW-1185">Reference proteome</keyword>
<proteinExistence type="inferred from homology"/>
<protein>
    <submittedName>
        <fullName evidence="14">Fasciclin-like arabinogalactan family protein</fullName>
    </submittedName>
</protein>
<dbReference type="InterPro" id="IPR033254">
    <property type="entry name" value="Plant_FLA"/>
</dbReference>
<dbReference type="Proteomes" id="UP001140206">
    <property type="component" value="Chromosome 1"/>
</dbReference>
<dbReference type="InterPro" id="IPR000782">
    <property type="entry name" value="FAS1_domain"/>
</dbReference>
<comment type="caution">
    <text evidence="14">The sequence shown here is derived from an EMBL/GenBank/DDBJ whole genome shotgun (WGS) entry which is preliminary data.</text>
</comment>
<evidence type="ECO:0000256" key="12">
    <source>
        <dbReference type="SAM" id="SignalP"/>
    </source>
</evidence>
<evidence type="ECO:0000256" key="7">
    <source>
        <dbReference type="ARBA" id="ARBA00023136"/>
    </source>
</evidence>
<dbReference type="PROSITE" id="PS50213">
    <property type="entry name" value="FAS1"/>
    <property type="match status" value="1"/>
</dbReference>
<evidence type="ECO:0000256" key="8">
    <source>
        <dbReference type="ARBA" id="ARBA00023180"/>
    </source>
</evidence>
<dbReference type="GO" id="GO:0098552">
    <property type="term" value="C:side of membrane"/>
    <property type="evidence" value="ECO:0007669"/>
    <property type="project" value="UniProtKB-KW"/>
</dbReference>
<evidence type="ECO:0000256" key="9">
    <source>
        <dbReference type="ARBA" id="ARBA00023288"/>
    </source>
</evidence>
<comment type="function">
    <text evidence="10">May be a cell surface adhesion protein.</text>
</comment>
<evidence type="ECO:0000256" key="3">
    <source>
        <dbReference type="ARBA" id="ARBA00022475"/>
    </source>
</evidence>
<feature type="region of interest" description="Disordered" evidence="11">
    <location>
        <begin position="181"/>
        <end position="255"/>
    </location>
</feature>
<sequence length="280" mass="29120">MAFNSVCVFTATLAMLCLASCISAHNITRLLSNYPEFSIFNSLLSQSKVADEINRRQTITVMAIDNSSAPAFSSLDTDTLKKALSIHVVLDYFDDAKLTKLAKNTTLLTTLFQSSGVANDRMGFLNYTKRYTDGRLLFGSAQPGAPLSSAFIKVVAVRPYNISVIQVSTAIIPPGLGGNPQEVRISPPAPPPAPAVSAPEVGPTPAEGPVAESPDESADAPVLSPAADAPISDSPVDSPAKSPTRAKSDDADVDNSSARKVVFGAASVFGALVLGAGALL</sequence>
<keyword evidence="3" id="KW-1003">Cell membrane</keyword>
<feature type="domain" description="FAS1" evidence="13">
    <location>
        <begin position="24"/>
        <end position="136"/>
    </location>
</feature>
<keyword evidence="8" id="KW-0325">Glycoprotein</keyword>
<dbReference type="Gene3D" id="2.30.180.10">
    <property type="entry name" value="FAS1 domain"/>
    <property type="match status" value="1"/>
</dbReference>
<dbReference type="Proteomes" id="UP001140206">
    <property type="component" value="Chromosome 4"/>
</dbReference>
<evidence type="ECO:0000256" key="4">
    <source>
        <dbReference type="ARBA" id="ARBA00022622"/>
    </source>
</evidence>
<comment type="similarity">
    <text evidence="2">Belongs to the fasciclin-like AGP family.</text>
</comment>
<dbReference type="EMBL" id="JAMFTS010000001">
    <property type="protein sequence ID" value="KAJ4813814.1"/>
    <property type="molecule type" value="Genomic_DNA"/>
</dbReference>
<reference evidence="14" key="1">
    <citation type="submission" date="2022-08" db="EMBL/GenBank/DDBJ databases">
        <authorList>
            <person name="Marques A."/>
        </authorList>
    </citation>
    <scope>NUCLEOTIDE SEQUENCE</scope>
    <source>
        <strain evidence="14">RhyPub2mFocal</strain>
        <tissue evidence="14">Leaves</tissue>
    </source>
</reference>
<organism evidence="14 16">
    <name type="scientific">Rhynchospora pubera</name>
    <dbReference type="NCBI Taxonomy" id="906938"/>
    <lineage>
        <taxon>Eukaryota</taxon>
        <taxon>Viridiplantae</taxon>
        <taxon>Streptophyta</taxon>
        <taxon>Embryophyta</taxon>
        <taxon>Tracheophyta</taxon>
        <taxon>Spermatophyta</taxon>
        <taxon>Magnoliopsida</taxon>
        <taxon>Liliopsida</taxon>
        <taxon>Poales</taxon>
        <taxon>Cyperaceae</taxon>
        <taxon>Cyperoideae</taxon>
        <taxon>Rhynchosporeae</taxon>
        <taxon>Rhynchospora</taxon>
    </lineage>
</organism>
<name>A0AAV8D098_9POAL</name>
<dbReference type="SUPFAM" id="SSF82153">
    <property type="entry name" value="FAS1 domain"/>
    <property type="match status" value="1"/>
</dbReference>
<feature type="chain" id="PRO_5044716173" evidence="12">
    <location>
        <begin position="25"/>
        <end position="280"/>
    </location>
</feature>
<keyword evidence="9" id="KW-0449">Lipoprotein</keyword>
<dbReference type="GO" id="GO:0005886">
    <property type="term" value="C:plasma membrane"/>
    <property type="evidence" value="ECO:0007669"/>
    <property type="project" value="UniProtKB-SubCell"/>
</dbReference>
<dbReference type="PANTHER" id="PTHR32382">
    <property type="entry name" value="FASCICLIN-LIKE ARABINOGALACTAN PROTEIN"/>
    <property type="match status" value="1"/>
</dbReference>
<keyword evidence="6" id="KW-0654">Proteoglycan</keyword>
<dbReference type="Pfam" id="PF02469">
    <property type="entry name" value="Fasciclin"/>
    <property type="match status" value="1"/>
</dbReference>
<keyword evidence="5 12" id="KW-0732">Signal</keyword>
<dbReference type="PANTHER" id="PTHR32382:SF6">
    <property type="entry name" value="FASCICLIN-LIKE ARABINOGALACTAN PROTEIN 14"/>
    <property type="match status" value="1"/>
</dbReference>
<evidence type="ECO:0000313" key="14">
    <source>
        <dbReference type="EMBL" id="KAJ4761329.1"/>
    </source>
</evidence>
<comment type="subcellular location">
    <subcellularLocation>
        <location evidence="1">Cell membrane</location>
        <topology evidence="1">Lipid-anchor</topology>
        <topology evidence="1">GPI-anchor</topology>
    </subcellularLocation>
</comment>
<evidence type="ECO:0000313" key="15">
    <source>
        <dbReference type="EMBL" id="KAJ4813814.1"/>
    </source>
</evidence>
<evidence type="ECO:0000256" key="6">
    <source>
        <dbReference type="ARBA" id="ARBA00022974"/>
    </source>
</evidence>
<keyword evidence="4" id="KW-0336">GPI-anchor</keyword>